<dbReference type="EMBL" id="GDID01005642">
    <property type="protein sequence ID" value="JAP90964.1"/>
    <property type="molecule type" value="Transcribed_RNA"/>
</dbReference>
<reference evidence="2" key="1">
    <citation type="submission" date="2015-07" db="EMBL/GenBank/DDBJ databases">
        <title>Adaptation to a free-living lifestyle via gene acquisitions in the diplomonad Trepomonas sp. PC1.</title>
        <authorList>
            <person name="Xu F."/>
            <person name="Jerlstrom-Hultqvist J."/>
            <person name="Kolisko M."/>
            <person name="Simpson A.G.B."/>
            <person name="Roger A.J."/>
            <person name="Svard S.G."/>
            <person name="Andersson J.O."/>
        </authorList>
    </citation>
    <scope>NUCLEOTIDE SEQUENCE</scope>
    <source>
        <strain evidence="2">PC1</strain>
    </source>
</reference>
<feature type="domain" description="UBC core" evidence="1">
    <location>
        <begin position="1"/>
        <end position="151"/>
    </location>
</feature>
<accession>A0A146K504</accession>
<dbReference type="SUPFAM" id="SSF54495">
    <property type="entry name" value="UBC-like"/>
    <property type="match status" value="1"/>
</dbReference>
<dbReference type="Pfam" id="PF00179">
    <property type="entry name" value="UQ_con"/>
    <property type="match status" value="1"/>
</dbReference>
<feature type="non-terminal residue" evidence="2">
    <location>
        <position position="1"/>
    </location>
</feature>
<dbReference type="InterPro" id="IPR016135">
    <property type="entry name" value="UBQ-conjugating_enzyme/RWD"/>
</dbReference>
<organism evidence="2">
    <name type="scientific">Trepomonas sp. PC1</name>
    <dbReference type="NCBI Taxonomy" id="1076344"/>
    <lineage>
        <taxon>Eukaryota</taxon>
        <taxon>Metamonada</taxon>
        <taxon>Diplomonadida</taxon>
        <taxon>Hexamitidae</taxon>
        <taxon>Hexamitinae</taxon>
        <taxon>Trepomonas</taxon>
    </lineage>
</organism>
<proteinExistence type="predicted"/>
<dbReference type="Gene3D" id="3.10.110.10">
    <property type="entry name" value="Ubiquitin Conjugating Enzyme"/>
    <property type="match status" value="1"/>
</dbReference>
<dbReference type="CDD" id="cd23799">
    <property type="entry name" value="UBCc_UBE2J"/>
    <property type="match status" value="1"/>
</dbReference>
<dbReference type="InterPro" id="IPR000608">
    <property type="entry name" value="UBC"/>
</dbReference>
<dbReference type="SMART" id="SM00212">
    <property type="entry name" value="UBCc"/>
    <property type="match status" value="1"/>
</dbReference>
<evidence type="ECO:0000313" key="2">
    <source>
        <dbReference type="EMBL" id="JAP90964.1"/>
    </source>
</evidence>
<dbReference type="PROSITE" id="PS50127">
    <property type="entry name" value="UBC_2"/>
    <property type="match status" value="1"/>
</dbReference>
<sequence>TIKRIQNELKQHKNMTEKWFVTSVDPQNLLNVHFSFLGPDDSAFQGGIYHGIIQMSDQYPMKPPHIQFLTTNGRFDIYKNICTTFTAYHEESWLPTWNISNIILGLRSMFSEETPSSIGSITSPDEIRKQQAEQSKEYHCKICGINHKLLILSDQINKTETEKEDKKETVVYTDCVENEQINEETHEESEEEYQIEIQDQSELVSANVKYLYSYLKLVMKKQ</sequence>
<dbReference type="AlphaFoldDB" id="A0A146K504"/>
<name>A0A146K504_9EUKA</name>
<evidence type="ECO:0000259" key="1">
    <source>
        <dbReference type="PROSITE" id="PS50127"/>
    </source>
</evidence>
<dbReference type="InterPro" id="IPR050113">
    <property type="entry name" value="Ub_conjugating_enzyme"/>
</dbReference>
<dbReference type="PANTHER" id="PTHR24067">
    <property type="entry name" value="UBIQUITIN-CONJUGATING ENZYME E2"/>
    <property type="match status" value="1"/>
</dbReference>
<protein>
    <submittedName>
        <fullName evidence="2">Ubiquitin-conjugating enzyme E2</fullName>
    </submittedName>
</protein>
<gene>
    <name evidence="2" type="ORF">TPC1_17570</name>
</gene>